<dbReference type="Pfam" id="PF12728">
    <property type="entry name" value="HTH_17"/>
    <property type="match status" value="1"/>
</dbReference>
<dbReference type="GO" id="GO:0003677">
    <property type="term" value="F:DNA binding"/>
    <property type="evidence" value="ECO:0007669"/>
    <property type="project" value="InterPro"/>
</dbReference>
<evidence type="ECO:0000313" key="3">
    <source>
        <dbReference type="EMBL" id="OFW60116.1"/>
    </source>
</evidence>
<dbReference type="NCBIfam" id="TIGR01764">
    <property type="entry name" value="excise"/>
    <property type="match status" value="1"/>
</dbReference>
<dbReference type="SUPFAM" id="SSF46955">
    <property type="entry name" value="Putative DNA-binding domain"/>
    <property type="match status" value="1"/>
</dbReference>
<feature type="compositionally biased region" description="Basic and acidic residues" evidence="1">
    <location>
        <begin position="121"/>
        <end position="134"/>
    </location>
</feature>
<evidence type="ECO:0000259" key="2">
    <source>
        <dbReference type="Pfam" id="PF12728"/>
    </source>
</evidence>
<dbReference type="InterPro" id="IPR009061">
    <property type="entry name" value="DNA-bd_dom_put_sf"/>
</dbReference>
<accession>A0A1F2WTQ7</accession>
<evidence type="ECO:0000313" key="4">
    <source>
        <dbReference type="Proteomes" id="UP000177876"/>
    </source>
</evidence>
<dbReference type="EMBL" id="MELK01000006">
    <property type="protein sequence ID" value="OFW60116.1"/>
    <property type="molecule type" value="Genomic_DNA"/>
</dbReference>
<dbReference type="InterPro" id="IPR036390">
    <property type="entry name" value="WH_DNA-bd_sf"/>
</dbReference>
<evidence type="ECO:0000256" key="1">
    <source>
        <dbReference type="SAM" id="MobiDB-lite"/>
    </source>
</evidence>
<proteinExistence type="predicted"/>
<dbReference type="InterPro" id="IPR041657">
    <property type="entry name" value="HTH_17"/>
</dbReference>
<sequence>MEKFLRPSEVARLLKLNTETVYHYIKKGDLPAARLGRKYIVTAGDLENFIERRKEAHRIEKLNLSDKGKEMVEGVRANAEKVSNFINEYPGATQVEIAEALQMDGEDAKRALHKLQAKAEIHREGGEGETEPSKARWYAGSVEER</sequence>
<reference evidence="3 4" key="1">
    <citation type="journal article" date="2016" name="Nat. Commun.">
        <title>Thousands of microbial genomes shed light on interconnected biogeochemical processes in an aquifer system.</title>
        <authorList>
            <person name="Anantharaman K."/>
            <person name="Brown C.T."/>
            <person name="Hug L.A."/>
            <person name="Sharon I."/>
            <person name="Castelle C.J."/>
            <person name="Probst A.J."/>
            <person name="Thomas B.C."/>
            <person name="Singh A."/>
            <person name="Wilkins M.J."/>
            <person name="Karaoz U."/>
            <person name="Brodie E.L."/>
            <person name="Williams K.H."/>
            <person name="Hubbard S.S."/>
            <person name="Banfield J.F."/>
        </authorList>
    </citation>
    <scope>NUCLEOTIDE SEQUENCE [LARGE SCALE GENOMIC DNA]</scope>
</reference>
<gene>
    <name evidence="3" type="ORF">A2Y75_02180</name>
</gene>
<comment type="caution">
    <text evidence="3">The sequence shown here is derived from an EMBL/GenBank/DDBJ whole genome shotgun (WGS) entry which is preliminary data.</text>
</comment>
<dbReference type="STRING" id="1797197.A2Y75_02180"/>
<feature type="region of interest" description="Disordered" evidence="1">
    <location>
        <begin position="121"/>
        <end position="145"/>
    </location>
</feature>
<feature type="domain" description="Helix-turn-helix" evidence="2">
    <location>
        <begin position="4"/>
        <end position="53"/>
    </location>
</feature>
<protein>
    <recommendedName>
        <fullName evidence="2">Helix-turn-helix domain-containing protein</fullName>
    </recommendedName>
</protein>
<dbReference type="InterPro" id="IPR010093">
    <property type="entry name" value="SinI_DNA-bd"/>
</dbReference>
<organism evidence="3 4">
    <name type="scientific">Candidatus Solincola sediminis</name>
    <dbReference type="NCBI Taxonomy" id="1797199"/>
    <lineage>
        <taxon>Bacteria</taxon>
        <taxon>Bacillati</taxon>
        <taxon>Actinomycetota</taxon>
        <taxon>Candidatus Geothermincolia</taxon>
        <taxon>Candidatus Geothermincolales</taxon>
        <taxon>Candidatus Geothermincolaceae</taxon>
        <taxon>Candidatus Solincola</taxon>
    </lineage>
</organism>
<dbReference type="Proteomes" id="UP000177876">
    <property type="component" value="Unassembled WGS sequence"/>
</dbReference>
<dbReference type="SUPFAM" id="SSF46785">
    <property type="entry name" value="Winged helix' DNA-binding domain"/>
    <property type="match status" value="1"/>
</dbReference>
<dbReference type="AlphaFoldDB" id="A0A1F2WTQ7"/>
<name>A0A1F2WTQ7_9ACTN</name>